<dbReference type="Gene3D" id="1.10.10.10">
    <property type="entry name" value="Winged helix-like DNA-binding domain superfamily/Winged helix DNA-binding domain"/>
    <property type="match status" value="1"/>
</dbReference>
<dbReference type="GO" id="GO:0003700">
    <property type="term" value="F:DNA-binding transcription factor activity"/>
    <property type="evidence" value="ECO:0007669"/>
    <property type="project" value="InterPro"/>
</dbReference>
<evidence type="ECO:0000313" key="4">
    <source>
        <dbReference type="EMBL" id="MBB6693292.1"/>
    </source>
</evidence>
<accession>A0A841U1H9</accession>
<organism evidence="4 5">
    <name type="scientific">Cohnella xylanilytica</name>
    <dbReference type="NCBI Taxonomy" id="557555"/>
    <lineage>
        <taxon>Bacteria</taxon>
        <taxon>Bacillati</taxon>
        <taxon>Bacillota</taxon>
        <taxon>Bacilli</taxon>
        <taxon>Bacillales</taxon>
        <taxon>Paenibacillaceae</taxon>
        <taxon>Cohnella</taxon>
    </lineage>
</organism>
<protein>
    <submittedName>
        <fullName evidence="4">ArsR family transcriptional regulator</fullName>
    </submittedName>
</protein>
<dbReference type="PANTHER" id="PTHR38600">
    <property type="entry name" value="TRANSCRIPTIONAL REGULATORY PROTEIN"/>
    <property type="match status" value="1"/>
</dbReference>
<dbReference type="GO" id="GO:0003677">
    <property type="term" value="F:DNA binding"/>
    <property type="evidence" value="ECO:0007669"/>
    <property type="project" value="UniProtKB-KW"/>
</dbReference>
<dbReference type="Pfam" id="PF01022">
    <property type="entry name" value="HTH_5"/>
    <property type="match status" value="1"/>
</dbReference>
<feature type="region of interest" description="Disordered" evidence="2">
    <location>
        <begin position="308"/>
        <end position="337"/>
    </location>
</feature>
<dbReference type="PROSITE" id="PS50987">
    <property type="entry name" value="HTH_ARSR_2"/>
    <property type="match status" value="1"/>
</dbReference>
<evidence type="ECO:0000256" key="2">
    <source>
        <dbReference type="SAM" id="MobiDB-lite"/>
    </source>
</evidence>
<name>A0A841U1H9_9BACL</name>
<dbReference type="InterPro" id="IPR036388">
    <property type="entry name" value="WH-like_DNA-bd_sf"/>
</dbReference>
<comment type="caution">
    <text evidence="4">The sequence shown here is derived from an EMBL/GenBank/DDBJ whole genome shotgun (WGS) entry which is preliminary data.</text>
</comment>
<dbReference type="InterPro" id="IPR001845">
    <property type="entry name" value="HTH_ArsR_DNA-bd_dom"/>
</dbReference>
<sequence length="337" mass="38004">MNLDISDKSLPVYEALASSVRLKVIRLLAKQPMNIRELSEAVGLSSAIMTMHIKKLEKAGIVRSEMQPSRGGVQKVCSLQVEEAEIIFPNKLEHIREYHQSEISVGHFTDFQVEPTCGLATTEKFIGIVDDPRSFLDAERFQAKIVWFSEGFIEYKIPNFLLSTENPTELVISMEIASEAPLTNNNWPSDLTFYMNNVKLGTWTSPGDFGDKRGKYNPPWWPDDINQYGLLKHLTVTNLGTRMDGHPMSDVTLEQINVWDKQWTLRIAIEGDSRNIGGFTLFGNGFGNYKQDIVFRLYYEKVVPAAEPEDEDANARAQSTAEPNGAAAKGGRKRERK</sequence>
<dbReference type="PANTHER" id="PTHR38600:SF1">
    <property type="entry name" value="TRANSCRIPTIONAL REGULATORY PROTEIN"/>
    <property type="match status" value="1"/>
</dbReference>
<proteinExistence type="predicted"/>
<evidence type="ECO:0000256" key="1">
    <source>
        <dbReference type="ARBA" id="ARBA00023125"/>
    </source>
</evidence>
<dbReference type="InterPro" id="IPR036390">
    <property type="entry name" value="WH_DNA-bd_sf"/>
</dbReference>
<gene>
    <name evidence="4" type="ORF">H7B90_17955</name>
</gene>
<evidence type="ECO:0000259" key="3">
    <source>
        <dbReference type="PROSITE" id="PS50987"/>
    </source>
</evidence>
<dbReference type="AlphaFoldDB" id="A0A841U1H9"/>
<dbReference type="CDD" id="cd00090">
    <property type="entry name" value="HTH_ARSR"/>
    <property type="match status" value="1"/>
</dbReference>
<dbReference type="EMBL" id="JACJVR010000070">
    <property type="protein sequence ID" value="MBB6693292.1"/>
    <property type="molecule type" value="Genomic_DNA"/>
</dbReference>
<dbReference type="RefSeq" id="WP_185137274.1">
    <property type="nucleotide sequence ID" value="NZ_BORM01000028.1"/>
</dbReference>
<keyword evidence="5" id="KW-1185">Reference proteome</keyword>
<reference evidence="4 5" key="1">
    <citation type="submission" date="2020-08" db="EMBL/GenBank/DDBJ databases">
        <title>Cohnella phylogeny.</title>
        <authorList>
            <person name="Dunlap C."/>
        </authorList>
    </citation>
    <scope>NUCLEOTIDE SEQUENCE [LARGE SCALE GENOMIC DNA]</scope>
    <source>
        <strain evidence="4 5">DSM 25239</strain>
    </source>
</reference>
<dbReference type="SUPFAM" id="SSF46785">
    <property type="entry name" value="Winged helix' DNA-binding domain"/>
    <property type="match status" value="1"/>
</dbReference>
<feature type="domain" description="HTH arsR-type" evidence="3">
    <location>
        <begin position="1"/>
        <end position="99"/>
    </location>
</feature>
<dbReference type="PIRSF" id="PIRSF030050">
    <property type="entry name" value="UCP030050_HTH"/>
    <property type="match status" value="1"/>
</dbReference>
<dbReference type="InterPro" id="IPR016943">
    <property type="entry name" value="UCP030050_HTH"/>
</dbReference>
<dbReference type="Proteomes" id="UP000553776">
    <property type="component" value="Unassembled WGS sequence"/>
</dbReference>
<evidence type="ECO:0000313" key="5">
    <source>
        <dbReference type="Proteomes" id="UP000553776"/>
    </source>
</evidence>
<dbReference type="SMART" id="SM00418">
    <property type="entry name" value="HTH_ARSR"/>
    <property type="match status" value="1"/>
</dbReference>
<keyword evidence="1" id="KW-0238">DNA-binding</keyword>
<dbReference type="InterPro" id="IPR011991">
    <property type="entry name" value="ArsR-like_HTH"/>
</dbReference>